<dbReference type="Pfam" id="PF03500">
    <property type="entry name" value="Cellsynth_D"/>
    <property type="match status" value="1"/>
</dbReference>
<dbReference type="InterPro" id="IPR038470">
    <property type="entry name" value="Cellsynth_D_sf"/>
</dbReference>
<reference evidence="1 2" key="1">
    <citation type="submission" date="2020-09" db="EMBL/GenBank/DDBJ databases">
        <title>Roseomonas.</title>
        <authorList>
            <person name="Zhu W."/>
        </authorList>
    </citation>
    <scope>NUCLEOTIDE SEQUENCE [LARGE SCALE GENOMIC DNA]</scope>
    <source>
        <strain evidence="1 2">1311</strain>
    </source>
</reference>
<keyword evidence="2" id="KW-1185">Reference proteome</keyword>
<comment type="caution">
    <text evidence="1">The sequence shown here is derived from an EMBL/GenBank/DDBJ whole genome shotgun (WGS) entry which is preliminary data.</text>
</comment>
<dbReference type="Proteomes" id="UP001518990">
    <property type="component" value="Unassembled WGS sequence"/>
</dbReference>
<organism evidence="1 2">
    <name type="scientific">Roseomonas marmotae</name>
    <dbReference type="NCBI Taxonomy" id="2768161"/>
    <lineage>
        <taxon>Bacteria</taxon>
        <taxon>Pseudomonadati</taxon>
        <taxon>Pseudomonadota</taxon>
        <taxon>Alphaproteobacteria</taxon>
        <taxon>Acetobacterales</taxon>
        <taxon>Roseomonadaceae</taxon>
        <taxon>Roseomonas</taxon>
    </lineage>
</organism>
<evidence type="ECO:0000313" key="1">
    <source>
        <dbReference type="EMBL" id="MBO1075618.1"/>
    </source>
</evidence>
<proteinExistence type="predicted"/>
<dbReference type="RefSeq" id="WP_207447957.1">
    <property type="nucleotide sequence ID" value="NZ_CP061091.1"/>
</dbReference>
<evidence type="ECO:0000313" key="2">
    <source>
        <dbReference type="Proteomes" id="UP001518990"/>
    </source>
</evidence>
<gene>
    <name evidence="1" type="ORF">IAI60_13465</name>
</gene>
<accession>A0ABS3KG48</accession>
<name>A0ABS3KG48_9PROT</name>
<dbReference type="InterPro" id="IPR022798">
    <property type="entry name" value="BcsD_bac"/>
</dbReference>
<dbReference type="PRINTS" id="PR01442">
    <property type="entry name" value="CELLSNTHASED"/>
</dbReference>
<dbReference type="EMBL" id="JACTNF010000013">
    <property type="protein sequence ID" value="MBO1075618.1"/>
    <property type="molecule type" value="Genomic_DNA"/>
</dbReference>
<protein>
    <submittedName>
        <fullName evidence="1">Cellulose synthase</fullName>
    </submittedName>
</protein>
<dbReference type="Gene3D" id="3.30.70.2590">
    <property type="match status" value="1"/>
</dbReference>
<sequence length="157" mass="16660">MTQMDRTALAYLARKDAGAQWRGFLRALLETLEGQLDQPARDALLREVGRRFAAAMPLPPAETLAGLEARMNEALAAAAWGYVTLALDPQDRRLHFTHHAAPCIATAGDGAGAWLGPVLEGLFGTWLSAQPGGEEAGAATVRLTSLEPGLARLQFGA</sequence>